<evidence type="ECO:0000313" key="1">
    <source>
        <dbReference type="EMBL" id="TPE51442.1"/>
    </source>
</evidence>
<comment type="caution">
    <text evidence="1">The sequence shown here is derived from an EMBL/GenBank/DDBJ whole genome shotgun (WGS) entry which is preliminary data.</text>
</comment>
<dbReference type="OrthoDB" id="8399759at2"/>
<proteinExistence type="predicted"/>
<reference evidence="1 2" key="1">
    <citation type="submission" date="2019-06" db="EMBL/GenBank/DDBJ databases">
        <title>A novel bacterium of genus Amaricoccus, isolated from marine sediment.</title>
        <authorList>
            <person name="Huang H."/>
            <person name="Mo K."/>
            <person name="Hu Y."/>
        </authorList>
    </citation>
    <scope>NUCLEOTIDE SEQUENCE [LARGE SCALE GENOMIC DNA]</scope>
    <source>
        <strain evidence="1 2">HB172011</strain>
    </source>
</reference>
<dbReference type="AlphaFoldDB" id="A0A501WRJ1"/>
<name>A0A501WRJ1_9RHOB</name>
<accession>A0A501WRJ1</accession>
<evidence type="ECO:0000313" key="2">
    <source>
        <dbReference type="Proteomes" id="UP000319255"/>
    </source>
</evidence>
<gene>
    <name evidence="1" type="ORF">FJM51_09390</name>
</gene>
<dbReference type="RefSeq" id="WP_140453878.1">
    <property type="nucleotide sequence ID" value="NZ_VFRP01000007.1"/>
</dbReference>
<organism evidence="1 2">
    <name type="scientific">Amaricoccus solimangrovi</name>
    <dbReference type="NCBI Taxonomy" id="2589815"/>
    <lineage>
        <taxon>Bacteria</taxon>
        <taxon>Pseudomonadati</taxon>
        <taxon>Pseudomonadota</taxon>
        <taxon>Alphaproteobacteria</taxon>
        <taxon>Rhodobacterales</taxon>
        <taxon>Paracoccaceae</taxon>
        <taxon>Amaricoccus</taxon>
    </lineage>
</organism>
<dbReference type="EMBL" id="VFRP01000007">
    <property type="protein sequence ID" value="TPE51442.1"/>
    <property type="molecule type" value="Genomic_DNA"/>
</dbReference>
<protein>
    <submittedName>
        <fullName evidence="1">Uncharacterized protein</fullName>
    </submittedName>
</protein>
<dbReference type="Proteomes" id="UP000319255">
    <property type="component" value="Unassembled WGS sequence"/>
</dbReference>
<keyword evidence="2" id="KW-1185">Reference proteome</keyword>
<sequence>MRTILLGGALALGALAGGVPAGKAGEFDTAFSDMYASYRSALFETNAGKAESARGALEALDSQLGALAATYGAAPPPRYAEDPSWSGTLASAQGMVATATREAEEGRLPEAHESLEGVRDLFWELDRRNGAQSFSDRMNAYHAEMETILGRDLGTLGAEEVATLREQAAVLAYLAGEVTRAPHPGGPGYEELAGRFTASVEAMLAAARSGDPERIRAAAAGLKPAYSRLFLKFG</sequence>